<dbReference type="PANTHER" id="PTHR21581">
    <property type="entry name" value="D-ALANYL-D-ALANINE CARBOXYPEPTIDASE"/>
    <property type="match status" value="1"/>
</dbReference>
<dbReference type="GO" id="GO:0009002">
    <property type="term" value="F:serine-type D-Ala-D-Ala carboxypeptidase activity"/>
    <property type="evidence" value="ECO:0007669"/>
    <property type="project" value="InterPro"/>
</dbReference>
<keyword evidence="14" id="KW-1185">Reference proteome</keyword>
<keyword evidence="13" id="KW-0645">Protease</keyword>
<feature type="binding site" evidence="8">
    <location>
        <position position="224"/>
    </location>
    <ligand>
        <name>substrate</name>
    </ligand>
</feature>
<dbReference type="InterPro" id="IPR018044">
    <property type="entry name" value="Peptidase_S11"/>
</dbReference>
<evidence type="ECO:0000313" key="14">
    <source>
        <dbReference type="Proteomes" id="UP000199087"/>
    </source>
</evidence>
<dbReference type="EMBL" id="CVRB01000004">
    <property type="protein sequence ID" value="CRK83737.1"/>
    <property type="molecule type" value="Genomic_DNA"/>
</dbReference>
<evidence type="ECO:0000313" key="13">
    <source>
        <dbReference type="EMBL" id="CRK83737.1"/>
    </source>
</evidence>
<evidence type="ECO:0000256" key="4">
    <source>
        <dbReference type="ARBA" id="ARBA00022960"/>
    </source>
</evidence>
<dbReference type="GO" id="GO:0009252">
    <property type="term" value="P:peptidoglycan biosynthetic process"/>
    <property type="evidence" value="ECO:0007669"/>
    <property type="project" value="UniProtKB-KW"/>
</dbReference>
<evidence type="ECO:0000259" key="12">
    <source>
        <dbReference type="Pfam" id="PF00768"/>
    </source>
</evidence>
<feature type="signal peptide" evidence="11">
    <location>
        <begin position="1"/>
        <end position="23"/>
    </location>
</feature>
<organism evidence="13 14">
    <name type="scientific">Neobacillus massiliamazoniensis</name>
    <dbReference type="NCBI Taxonomy" id="1499688"/>
    <lineage>
        <taxon>Bacteria</taxon>
        <taxon>Bacillati</taxon>
        <taxon>Bacillota</taxon>
        <taxon>Bacilli</taxon>
        <taxon>Bacillales</taxon>
        <taxon>Bacillaceae</taxon>
        <taxon>Neobacillus</taxon>
    </lineage>
</organism>
<feature type="transmembrane region" description="Helical" evidence="10">
    <location>
        <begin position="353"/>
        <end position="373"/>
    </location>
</feature>
<dbReference type="InterPro" id="IPR012338">
    <property type="entry name" value="Beta-lactam/transpept-like"/>
</dbReference>
<feature type="chain" id="PRO_5006712439" evidence="11">
    <location>
        <begin position="24"/>
        <end position="381"/>
    </location>
</feature>
<accession>A0A0U1P0H5</accession>
<keyword evidence="13" id="KW-0121">Carboxypeptidase</keyword>
<dbReference type="GO" id="GO:0008360">
    <property type="term" value="P:regulation of cell shape"/>
    <property type="evidence" value="ECO:0007669"/>
    <property type="project" value="UniProtKB-KW"/>
</dbReference>
<keyword evidence="5" id="KW-0573">Peptidoglycan synthesis</keyword>
<evidence type="ECO:0000256" key="6">
    <source>
        <dbReference type="ARBA" id="ARBA00023316"/>
    </source>
</evidence>
<keyword evidence="10" id="KW-0472">Membrane</keyword>
<name>A0A0U1P0H5_9BACI</name>
<evidence type="ECO:0000256" key="8">
    <source>
        <dbReference type="PIRSR" id="PIRSR618044-2"/>
    </source>
</evidence>
<reference evidence="14" key="1">
    <citation type="submission" date="2015-05" db="EMBL/GenBank/DDBJ databases">
        <authorList>
            <person name="Urmite Genomes"/>
        </authorList>
    </citation>
    <scope>NUCLEOTIDE SEQUENCE [LARGE SCALE GENOMIC DNA]</scope>
    <source>
        <strain evidence="14">LF1</strain>
    </source>
</reference>
<dbReference type="InterPro" id="IPR001967">
    <property type="entry name" value="Peptidase_S11_N"/>
</dbReference>
<dbReference type="Gene3D" id="3.40.710.10">
    <property type="entry name" value="DD-peptidase/beta-lactamase superfamily"/>
    <property type="match status" value="1"/>
</dbReference>
<comment type="similarity">
    <text evidence="1 9">Belongs to the peptidase S11 family.</text>
</comment>
<proteinExistence type="inferred from homology"/>
<dbReference type="Pfam" id="PF00768">
    <property type="entry name" value="Peptidase_S11"/>
    <property type="match status" value="1"/>
</dbReference>
<dbReference type="Proteomes" id="UP000199087">
    <property type="component" value="Unassembled WGS sequence"/>
</dbReference>
<keyword evidence="10" id="KW-0812">Transmembrane</keyword>
<evidence type="ECO:0000256" key="10">
    <source>
        <dbReference type="SAM" id="Phobius"/>
    </source>
</evidence>
<keyword evidence="6" id="KW-0961">Cell wall biogenesis/degradation</keyword>
<evidence type="ECO:0000256" key="2">
    <source>
        <dbReference type="ARBA" id="ARBA00022729"/>
    </source>
</evidence>
<dbReference type="AlphaFoldDB" id="A0A0U1P0H5"/>
<evidence type="ECO:0000256" key="1">
    <source>
        <dbReference type="ARBA" id="ARBA00007164"/>
    </source>
</evidence>
<dbReference type="PANTHER" id="PTHR21581:SF33">
    <property type="entry name" value="D-ALANYL-D-ALANINE CARBOXYPEPTIDASE DACB"/>
    <property type="match status" value="1"/>
</dbReference>
<evidence type="ECO:0000256" key="9">
    <source>
        <dbReference type="RuleBase" id="RU004016"/>
    </source>
</evidence>
<feature type="domain" description="Peptidase S11 D-alanyl-D-alanine carboxypeptidase A N-terminal" evidence="12">
    <location>
        <begin position="27"/>
        <end position="254"/>
    </location>
</feature>
<dbReference type="GO" id="GO:0071555">
    <property type="term" value="P:cell wall organization"/>
    <property type="evidence" value="ECO:0007669"/>
    <property type="project" value="UniProtKB-KW"/>
</dbReference>
<evidence type="ECO:0000256" key="3">
    <source>
        <dbReference type="ARBA" id="ARBA00022801"/>
    </source>
</evidence>
<dbReference type="STRING" id="1499688.BN000_03728"/>
<feature type="active site" description="Proton acceptor" evidence="7">
    <location>
        <position position="63"/>
    </location>
</feature>
<gene>
    <name evidence="13" type="ORF">BN000_03728</name>
</gene>
<dbReference type="SUPFAM" id="SSF56601">
    <property type="entry name" value="beta-lactamase/transpeptidase-like"/>
    <property type="match status" value="1"/>
</dbReference>
<feature type="active site" description="Acyl-ester intermediate" evidence="7">
    <location>
        <position position="60"/>
    </location>
</feature>
<sequence precursor="true">MSKIFCCFMLVLLCISFQLNTYADDQKPIDIKSEAAVLLDSDTRAVLYAKNPDEKLYPASLTKIATAIYAIEKGNLNDIVTVSKNAVSQEGTRVYLDVGEKVPLKLLIQGMLINSGNDAAVAIAEHLDGNVDHFSENMNDFLKEKIGVKNTHFVNPNGLFNPNHYTTARDLAMITNYAKKNPVFSEIFGTKMLDWNSESWKTTLITHHLMLKGEIPYPGITGGKTGYVNESKLTLATTAENGKLRLTAIVLKAPHKTMDYNDTKELLDYGFSNFRHTLISHKEKFTNGNKDFFPKNDTLITVPNTEVRKMVNNQGILTVGNIDNQTVQQIQLEQKLPEKINKPTVRSSGKMNFHIDAVYGIIIFALAGIVVGLRKKIRRNL</sequence>
<keyword evidence="10" id="KW-1133">Transmembrane helix</keyword>
<dbReference type="PRINTS" id="PR00725">
    <property type="entry name" value="DADACBPTASE1"/>
</dbReference>
<dbReference type="GO" id="GO:0006508">
    <property type="term" value="P:proteolysis"/>
    <property type="evidence" value="ECO:0007669"/>
    <property type="project" value="InterPro"/>
</dbReference>
<evidence type="ECO:0000256" key="5">
    <source>
        <dbReference type="ARBA" id="ARBA00022984"/>
    </source>
</evidence>
<keyword evidence="2 11" id="KW-0732">Signal</keyword>
<keyword evidence="4" id="KW-0133">Cell shape</keyword>
<evidence type="ECO:0000256" key="11">
    <source>
        <dbReference type="SAM" id="SignalP"/>
    </source>
</evidence>
<keyword evidence="3" id="KW-0378">Hydrolase</keyword>
<feature type="active site" evidence="7">
    <location>
        <position position="115"/>
    </location>
</feature>
<evidence type="ECO:0000256" key="7">
    <source>
        <dbReference type="PIRSR" id="PIRSR618044-1"/>
    </source>
</evidence>
<protein>
    <submittedName>
        <fullName evidence="13">Carboxypeptidase</fullName>
    </submittedName>
</protein>